<proteinExistence type="predicted"/>
<protein>
    <submittedName>
        <fullName evidence="1">Uncharacterized protein</fullName>
    </submittedName>
</protein>
<sequence>MYSHSKTTTTKPGLHLIGTAKPTETPLQMIFSKTVVN</sequence>
<dbReference type="Proteomes" id="UP000006251">
    <property type="component" value="Unassembled WGS sequence"/>
</dbReference>
<evidence type="ECO:0000313" key="2">
    <source>
        <dbReference type="Proteomes" id="UP000006251"/>
    </source>
</evidence>
<comment type="caution">
    <text evidence="1">The sequence shown here is derived from an EMBL/GenBank/DDBJ whole genome shotgun (WGS) entry which is preliminary data.</text>
</comment>
<name>K6YVX7_9ALTE</name>
<keyword evidence="2" id="KW-1185">Reference proteome</keyword>
<organism evidence="1 2">
    <name type="scientific">Brumicola pallidula DSM 14239 = ACAM 615</name>
    <dbReference type="NCBI Taxonomy" id="1121922"/>
    <lineage>
        <taxon>Bacteria</taxon>
        <taxon>Pseudomonadati</taxon>
        <taxon>Pseudomonadota</taxon>
        <taxon>Gammaproteobacteria</taxon>
        <taxon>Alteromonadales</taxon>
        <taxon>Alteromonadaceae</taxon>
        <taxon>Brumicola</taxon>
    </lineage>
</organism>
<reference evidence="2" key="1">
    <citation type="journal article" date="2014" name="Environ. Microbiol.">
        <title>Comparative genomics of the marine bacterial genus Glaciecola reveals the high degree of genomic diversity and genomic characteristic for cold adaptation.</title>
        <authorList>
            <person name="Qin Q.L."/>
            <person name="Xie B.B."/>
            <person name="Yu Y."/>
            <person name="Shu Y.L."/>
            <person name="Rong J.C."/>
            <person name="Zhang Y.J."/>
            <person name="Zhao D.L."/>
            <person name="Chen X.L."/>
            <person name="Zhang X.Y."/>
            <person name="Chen B."/>
            <person name="Zhou B.C."/>
            <person name="Zhang Y.Z."/>
        </authorList>
    </citation>
    <scope>NUCLEOTIDE SEQUENCE [LARGE SCALE GENOMIC DNA]</scope>
    <source>
        <strain evidence="2">ACAM 615</strain>
    </source>
</reference>
<dbReference type="EMBL" id="BAEQ01000023">
    <property type="protein sequence ID" value="GAC28166.1"/>
    <property type="molecule type" value="Genomic_DNA"/>
</dbReference>
<gene>
    <name evidence="1" type="ORF">GPAL_1293</name>
</gene>
<dbReference type="AlphaFoldDB" id="K6YVX7"/>
<accession>K6YVX7</accession>
<evidence type="ECO:0000313" key="1">
    <source>
        <dbReference type="EMBL" id="GAC28166.1"/>
    </source>
</evidence>